<dbReference type="GO" id="GO:0016787">
    <property type="term" value="F:hydrolase activity"/>
    <property type="evidence" value="ECO:0007669"/>
    <property type="project" value="UniProtKB-KW"/>
</dbReference>
<organism evidence="4 6">
    <name type="scientific">Rossellomorea marisflavi</name>
    <dbReference type="NCBI Taxonomy" id="189381"/>
    <lineage>
        <taxon>Bacteria</taxon>
        <taxon>Bacillati</taxon>
        <taxon>Bacillota</taxon>
        <taxon>Bacilli</taxon>
        <taxon>Bacillales</taxon>
        <taxon>Bacillaceae</taxon>
        <taxon>Rossellomorea</taxon>
    </lineage>
</organism>
<dbReference type="STRING" id="189381.GCA_900166615_00484"/>
<dbReference type="EMBL" id="LQQY01000045">
    <property type="protein sequence ID" value="KZE43883.1"/>
    <property type="molecule type" value="Genomic_DNA"/>
</dbReference>
<dbReference type="PATRIC" id="fig|189381.11.peg.2285"/>
<sequence length="193" mass="21329">MKKKTKAGLSLVLIGLILLSIPFVYEWQKDKEAAALEEALSLIERAEGEPVDLSSVRNLSVSEDQLKDVLELEIPAIDLKEKVLPEPTQENLSIALTQIKSDQTPGKGNFTIAGHRGYRGDRHFRQLPEVEAGEKVLLHQGSTTYEYIIDSTTIIDPTDTHVLDDQPNKNQITLVTCTLDGTQRIILTGTLVG</sequence>
<proteinExistence type="predicted"/>
<dbReference type="Pfam" id="PF04203">
    <property type="entry name" value="Sortase"/>
    <property type="match status" value="1"/>
</dbReference>
<evidence type="ECO:0000313" key="3">
    <source>
        <dbReference type="EMBL" id="KON82879.1"/>
    </source>
</evidence>
<dbReference type="Proteomes" id="UP000076510">
    <property type="component" value="Unassembled WGS sequence"/>
</dbReference>
<keyword evidence="1" id="KW-0378">Hydrolase</keyword>
<dbReference type="RefSeq" id="WP_048015917.1">
    <property type="nucleotide sequence ID" value="NZ_JBCMYD010000011.1"/>
</dbReference>
<dbReference type="InterPro" id="IPR005754">
    <property type="entry name" value="Sortase"/>
</dbReference>
<dbReference type="Proteomes" id="UP000037405">
    <property type="component" value="Unassembled WGS sequence"/>
</dbReference>
<comment type="caution">
    <text evidence="4">The sequence shown here is derived from an EMBL/GenBank/DDBJ whole genome shotgun (WGS) entry which is preliminary data.</text>
</comment>
<reference evidence="5" key="1">
    <citation type="submission" date="2015-07" db="EMBL/GenBank/DDBJ databases">
        <title>Fjat-14235 jcm11544.</title>
        <authorList>
            <person name="Liu B."/>
            <person name="Wang J."/>
            <person name="Zhu Y."/>
            <person name="Liu G."/>
            <person name="Chen Q."/>
            <person name="Chen Z."/>
            <person name="Lan J."/>
            <person name="Che J."/>
            <person name="Ge C."/>
            <person name="Shi H."/>
            <person name="Pan Z."/>
            <person name="Liu X."/>
        </authorList>
    </citation>
    <scope>NUCLEOTIDE SEQUENCE [LARGE SCALE GENOMIC DNA]</scope>
    <source>
        <strain evidence="5">JCM 11544</strain>
    </source>
</reference>
<evidence type="ECO:0000313" key="5">
    <source>
        <dbReference type="Proteomes" id="UP000037405"/>
    </source>
</evidence>
<reference evidence="4" key="4">
    <citation type="submission" date="2016-01" db="EMBL/GenBank/DDBJ databases">
        <authorList>
            <person name="McClelland M."/>
            <person name="Jain A."/>
            <person name="Saraogi P."/>
            <person name="Mendelson R."/>
            <person name="Westerman R."/>
            <person name="SanMiguel P."/>
            <person name="Csonka L."/>
        </authorList>
    </citation>
    <scope>NUCLEOTIDE SEQUENCE</scope>
    <source>
        <strain evidence="4">M19</strain>
    </source>
</reference>
<evidence type="ECO:0000313" key="4">
    <source>
        <dbReference type="EMBL" id="KZE43883.1"/>
    </source>
</evidence>
<dbReference type="CDD" id="cd06166">
    <property type="entry name" value="Sortase_D_2"/>
    <property type="match status" value="1"/>
</dbReference>
<accession>A0A0J5Y3Q6</accession>
<feature type="active site" description="Proton donor/acceptor" evidence="2">
    <location>
        <position position="115"/>
    </location>
</feature>
<dbReference type="InterPro" id="IPR042000">
    <property type="entry name" value="Sortase_D_2"/>
</dbReference>
<protein>
    <submittedName>
        <fullName evidence="3">Peptidase C60</fullName>
    </submittedName>
    <submittedName>
        <fullName evidence="4">Sortase</fullName>
    </submittedName>
</protein>
<dbReference type="Gene3D" id="2.40.260.10">
    <property type="entry name" value="Sortase"/>
    <property type="match status" value="1"/>
</dbReference>
<feature type="active site" description="Acyl-thioester intermediate" evidence="2">
    <location>
        <position position="177"/>
    </location>
</feature>
<reference evidence="3" key="2">
    <citation type="submission" date="2015-07" db="EMBL/GenBank/DDBJ databases">
        <title>MeaNS - Measles Nucleotide Surveillance Program.</title>
        <authorList>
            <person name="Tran T."/>
            <person name="Druce J."/>
        </authorList>
    </citation>
    <scope>NUCLEOTIDE SEQUENCE</scope>
    <source>
        <strain evidence="3">JCM 11544</strain>
    </source>
</reference>
<name>A0A0J5Y3Q6_9BACI</name>
<gene>
    <name evidence="3" type="ORF">AF331_18690</name>
    <name evidence="4" type="ORF">AV649_08530</name>
</gene>
<dbReference type="InterPro" id="IPR023365">
    <property type="entry name" value="Sortase_dom-sf"/>
</dbReference>
<evidence type="ECO:0000256" key="2">
    <source>
        <dbReference type="PIRSR" id="PIRSR605754-1"/>
    </source>
</evidence>
<reference evidence="6" key="3">
    <citation type="submission" date="2016-01" db="EMBL/GenBank/DDBJ databases">
        <title>Whole genome sequencing of Bhargavaea cecembensis T14.</title>
        <authorList>
            <person name="Hong K.W."/>
        </authorList>
    </citation>
    <scope>NUCLEOTIDE SEQUENCE [LARGE SCALE GENOMIC DNA]</scope>
    <source>
        <strain evidence="6">M19</strain>
    </source>
</reference>
<evidence type="ECO:0000256" key="1">
    <source>
        <dbReference type="ARBA" id="ARBA00022801"/>
    </source>
</evidence>
<keyword evidence="5" id="KW-1185">Reference proteome</keyword>
<dbReference type="NCBIfam" id="TIGR01076">
    <property type="entry name" value="sortase_fam"/>
    <property type="match status" value="1"/>
</dbReference>
<dbReference type="EMBL" id="LGUE01000008">
    <property type="protein sequence ID" value="KON82879.1"/>
    <property type="molecule type" value="Genomic_DNA"/>
</dbReference>
<evidence type="ECO:0000313" key="6">
    <source>
        <dbReference type="Proteomes" id="UP000076510"/>
    </source>
</evidence>
<dbReference type="OrthoDB" id="1648028at2"/>
<dbReference type="AlphaFoldDB" id="A0A0J5Y3Q6"/>
<dbReference type="SUPFAM" id="SSF63817">
    <property type="entry name" value="Sortase"/>
    <property type="match status" value="1"/>
</dbReference>